<dbReference type="SUPFAM" id="SSF143120">
    <property type="entry name" value="YefM-like"/>
    <property type="match status" value="1"/>
</dbReference>
<accession>A0A940PL04</accession>
<evidence type="ECO:0000313" key="3">
    <source>
        <dbReference type="Proteomes" id="UP000675163"/>
    </source>
</evidence>
<gene>
    <name evidence="2" type="ORF">JOF28_001099</name>
</gene>
<organism evidence="2 3">
    <name type="scientific">Leucobacter exalbidus</name>
    <dbReference type="NCBI Taxonomy" id="662960"/>
    <lineage>
        <taxon>Bacteria</taxon>
        <taxon>Bacillati</taxon>
        <taxon>Actinomycetota</taxon>
        <taxon>Actinomycetes</taxon>
        <taxon>Micrococcales</taxon>
        <taxon>Microbacteriaceae</taxon>
        <taxon>Leucobacter</taxon>
    </lineage>
</organism>
<dbReference type="RefSeq" id="WP_209704864.1">
    <property type="nucleotide sequence ID" value="NZ_JAFIDA010000001.1"/>
</dbReference>
<comment type="caution">
    <text evidence="2">The sequence shown here is derived from an EMBL/GenBank/DDBJ whole genome shotgun (WGS) entry which is preliminary data.</text>
</comment>
<dbReference type="EMBL" id="JAFIDA010000001">
    <property type="protein sequence ID" value="MBP1325867.1"/>
    <property type="molecule type" value="Genomic_DNA"/>
</dbReference>
<keyword evidence="3" id="KW-1185">Reference proteome</keyword>
<dbReference type="Proteomes" id="UP000675163">
    <property type="component" value="Unassembled WGS sequence"/>
</dbReference>
<sequence>MSHPLLARQQFRSSELSRNSSEVFAAAQEHPIVVTRRDAESLVLMSEREADSKQQLFEFASQLIAVTTSDAGSLADRMADRFPWMLALSASDRAQCAQDLVSAARASFATEQPHLAIAELTSWKESATLIAAGLGGSTVDWLNDPASAERP</sequence>
<name>A0A940PL04_9MICO</name>
<comment type="similarity">
    <text evidence="1">Belongs to the phD/YefM antitoxin family.</text>
</comment>
<evidence type="ECO:0000313" key="2">
    <source>
        <dbReference type="EMBL" id="MBP1325867.1"/>
    </source>
</evidence>
<dbReference type="AlphaFoldDB" id="A0A940PL04"/>
<reference evidence="2" key="1">
    <citation type="submission" date="2021-02" db="EMBL/GenBank/DDBJ databases">
        <title>Sequencing the genomes of 1000 actinobacteria strains.</title>
        <authorList>
            <person name="Klenk H.-P."/>
        </authorList>
    </citation>
    <scope>NUCLEOTIDE SEQUENCE</scope>
    <source>
        <strain evidence="2">DSM 22850</strain>
    </source>
</reference>
<proteinExistence type="inferred from homology"/>
<dbReference type="InterPro" id="IPR036165">
    <property type="entry name" value="YefM-like_sf"/>
</dbReference>
<protein>
    <recommendedName>
        <fullName evidence="4">Prevent-host-death protein</fullName>
    </recommendedName>
</protein>
<evidence type="ECO:0008006" key="4">
    <source>
        <dbReference type="Google" id="ProtNLM"/>
    </source>
</evidence>
<evidence type="ECO:0000256" key="1">
    <source>
        <dbReference type="ARBA" id="ARBA00009981"/>
    </source>
</evidence>